<proteinExistence type="predicted"/>
<keyword evidence="2 4" id="KW-1133">Transmembrane helix</keyword>
<accession>A0AAJ1TSH4</accession>
<sequence>MVYLVSVVGHDLITAGALLSASQVAGILGRPAWGYLADRTQASRKVLIGLSLGMALSCTLAAALAPLGPSWLSLPVVIVFGATATGWNGVFLAEIMNAVTPAEVGAATSGGLLFTYGGIVVGPTLFGALAHSAGFVAAFLTLALGGLIAALLVSAMPRSRPVAH</sequence>
<dbReference type="InterPro" id="IPR036259">
    <property type="entry name" value="MFS_trans_sf"/>
</dbReference>
<evidence type="ECO:0000256" key="1">
    <source>
        <dbReference type="ARBA" id="ARBA00022692"/>
    </source>
</evidence>
<dbReference type="PANTHER" id="PTHR23527:SF1">
    <property type="entry name" value="BLL3282 PROTEIN"/>
    <property type="match status" value="1"/>
</dbReference>
<feature type="transmembrane region" description="Helical" evidence="4">
    <location>
        <begin position="12"/>
        <end position="33"/>
    </location>
</feature>
<dbReference type="PROSITE" id="PS50850">
    <property type="entry name" value="MFS"/>
    <property type="match status" value="1"/>
</dbReference>
<evidence type="ECO:0000259" key="5">
    <source>
        <dbReference type="PROSITE" id="PS50850"/>
    </source>
</evidence>
<dbReference type="InterPro" id="IPR052952">
    <property type="entry name" value="MFS-Transporter"/>
</dbReference>
<feature type="transmembrane region" description="Helical" evidence="4">
    <location>
        <begin position="104"/>
        <end position="126"/>
    </location>
</feature>
<dbReference type="EMBL" id="JAUSWL010000004">
    <property type="protein sequence ID" value="MDQ0544119.1"/>
    <property type="molecule type" value="Genomic_DNA"/>
</dbReference>
<evidence type="ECO:0000256" key="3">
    <source>
        <dbReference type="ARBA" id="ARBA00023136"/>
    </source>
</evidence>
<evidence type="ECO:0000313" key="6">
    <source>
        <dbReference type="EMBL" id="MDQ0544119.1"/>
    </source>
</evidence>
<feature type="transmembrane region" description="Helical" evidence="4">
    <location>
        <begin position="45"/>
        <end position="65"/>
    </location>
</feature>
<dbReference type="Proteomes" id="UP001223420">
    <property type="component" value="Unassembled WGS sequence"/>
</dbReference>
<feature type="transmembrane region" description="Helical" evidence="4">
    <location>
        <begin position="132"/>
        <end position="153"/>
    </location>
</feature>
<dbReference type="PANTHER" id="PTHR23527">
    <property type="entry name" value="BLL3282 PROTEIN"/>
    <property type="match status" value="1"/>
</dbReference>
<reference evidence="6" key="1">
    <citation type="submission" date="2023-07" db="EMBL/GenBank/DDBJ databases">
        <title>Genomic Encyclopedia of Type Strains, Phase IV (KMG-IV): sequencing the most valuable type-strain genomes for metagenomic binning, comparative biology and taxonomic classification.</title>
        <authorList>
            <person name="Goeker M."/>
        </authorList>
    </citation>
    <scope>NUCLEOTIDE SEQUENCE</scope>
    <source>
        <strain evidence="6">DSM 19569</strain>
    </source>
</reference>
<comment type="caution">
    <text evidence="6">The sequence shown here is derived from an EMBL/GenBank/DDBJ whole genome shotgun (WGS) entry which is preliminary data.</text>
</comment>
<dbReference type="Gene3D" id="1.20.1250.20">
    <property type="entry name" value="MFS general substrate transporter like domains"/>
    <property type="match status" value="1"/>
</dbReference>
<keyword evidence="3 4" id="KW-0472">Membrane</keyword>
<organism evidence="6 7">
    <name type="scientific">Methylobacterium brachiatum</name>
    <dbReference type="NCBI Taxonomy" id="269660"/>
    <lineage>
        <taxon>Bacteria</taxon>
        <taxon>Pseudomonadati</taxon>
        <taxon>Pseudomonadota</taxon>
        <taxon>Alphaproteobacteria</taxon>
        <taxon>Hyphomicrobiales</taxon>
        <taxon>Methylobacteriaceae</taxon>
        <taxon>Methylobacterium</taxon>
    </lineage>
</organism>
<dbReference type="InterPro" id="IPR011701">
    <property type="entry name" value="MFS"/>
</dbReference>
<feature type="transmembrane region" description="Helical" evidence="4">
    <location>
        <begin position="71"/>
        <end position="92"/>
    </location>
</feature>
<name>A0AAJ1TSH4_9HYPH</name>
<dbReference type="AlphaFoldDB" id="A0AAJ1TSH4"/>
<dbReference type="Pfam" id="PF07690">
    <property type="entry name" value="MFS_1"/>
    <property type="match status" value="1"/>
</dbReference>
<gene>
    <name evidence="6" type="ORF">QO001_003048</name>
</gene>
<feature type="domain" description="Major facilitator superfamily (MFS) profile" evidence="5">
    <location>
        <begin position="1"/>
        <end position="164"/>
    </location>
</feature>
<dbReference type="SUPFAM" id="SSF103473">
    <property type="entry name" value="MFS general substrate transporter"/>
    <property type="match status" value="1"/>
</dbReference>
<dbReference type="InterPro" id="IPR020846">
    <property type="entry name" value="MFS_dom"/>
</dbReference>
<protein>
    <submittedName>
        <fullName evidence="6">MFS family permease</fullName>
    </submittedName>
</protein>
<evidence type="ECO:0000256" key="4">
    <source>
        <dbReference type="SAM" id="Phobius"/>
    </source>
</evidence>
<evidence type="ECO:0000313" key="7">
    <source>
        <dbReference type="Proteomes" id="UP001223420"/>
    </source>
</evidence>
<dbReference type="GO" id="GO:0022857">
    <property type="term" value="F:transmembrane transporter activity"/>
    <property type="evidence" value="ECO:0007669"/>
    <property type="project" value="InterPro"/>
</dbReference>
<keyword evidence="1 4" id="KW-0812">Transmembrane</keyword>
<evidence type="ECO:0000256" key="2">
    <source>
        <dbReference type="ARBA" id="ARBA00022989"/>
    </source>
</evidence>